<evidence type="ECO:0000313" key="4">
    <source>
        <dbReference type="EMBL" id="CAI8031232.1"/>
    </source>
</evidence>
<keyword evidence="5" id="KW-1185">Reference proteome</keyword>
<dbReference type="PANTHER" id="PTHR11908:SF132">
    <property type="entry name" value="ALDEHYDE OXIDASE 1-RELATED"/>
    <property type="match status" value="1"/>
</dbReference>
<dbReference type="Gene3D" id="3.90.1170.50">
    <property type="entry name" value="Aldehyde oxidase/xanthine dehydrogenase, a/b hammerhead"/>
    <property type="match status" value="1"/>
</dbReference>
<dbReference type="EMBL" id="CASHTH010002526">
    <property type="protein sequence ID" value="CAI8031232.1"/>
    <property type="molecule type" value="Genomic_DNA"/>
</dbReference>
<reference evidence="4" key="1">
    <citation type="submission" date="2023-03" db="EMBL/GenBank/DDBJ databases">
        <authorList>
            <person name="Steffen K."/>
            <person name="Cardenas P."/>
        </authorList>
    </citation>
    <scope>NUCLEOTIDE SEQUENCE</scope>
</reference>
<dbReference type="PANTHER" id="PTHR11908">
    <property type="entry name" value="XANTHINE DEHYDROGENASE"/>
    <property type="match status" value="1"/>
</dbReference>
<sequence>MASNVVLSTKEFNVVGTRPIRHDGYDKVTGKALYGADMNLPGMLHGQVLRSPHAHANILSLDTSKAEAHPGVLAVVTSADFAEAPDEARVIVAGPPTNLKHLSNNVLAGGKALYKGHAIAAVAAQSVHAAEEALALIDVEYEVLPSVATVEEAIADGAPQLHENYKGNIASHSEMTLGDIEKGFAEADIVVEKQAQESSDEYLQGTAAIIEEGRQIRVQWGTLDGGPASKIVEYAEAQQNSLIAMCTQGRTGLGRWVLGSVTDAVIRAGNTPVLVMPHGEDG</sequence>
<protein>
    <submittedName>
        <fullName evidence="4">4-hydroxybenzoyl-CoA reductase subunit alpha</fullName>
    </submittedName>
</protein>
<dbReference type="Proteomes" id="UP001174909">
    <property type="component" value="Unassembled WGS sequence"/>
</dbReference>
<dbReference type="Pfam" id="PF00582">
    <property type="entry name" value="Usp"/>
    <property type="match status" value="1"/>
</dbReference>
<dbReference type="Gene3D" id="3.30.365.10">
    <property type="entry name" value="Aldehyde oxidase/xanthine dehydrogenase, molybdopterin binding domain"/>
    <property type="match status" value="1"/>
</dbReference>
<dbReference type="SMART" id="SM01008">
    <property type="entry name" value="Ald_Xan_dh_C"/>
    <property type="match status" value="1"/>
</dbReference>
<dbReference type="GO" id="GO:0005506">
    <property type="term" value="F:iron ion binding"/>
    <property type="evidence" value="ECO:0007669"/>
    <property type="project" value="InterPro"/>
</dbReference>
<evidence type="ECO:0000256" key="2">
    <source>
        <dbReference type="ARBA" id="ARBA00023002"/>
    </source>
</evidence>
<organism evidence="4 5">
    <name type="scientific">Geodia barretti</name>
    <name type="common">Barrett's horny sponge</name>
    <dbReference type="NCBI Taxonomy" id="519541"/>
    <lineage>
        <taxon>Eukaryota</taxon>
        <taxon>Metazoa</taxon>
        <taxon>Porifera</taxon>
        <taxon>Demospongiae</taxon>
        <taxon>Heteroscleromorpha</taxon>
        <taxon>Tetractinellida</taxon>
        <taxon>Astrophorina</taxon>
        <taxon>Geodiidae</taxon>
        <taxon>Geodia</taxon>
    </lineage>
</organism>
<dbReference type="Pfam" id="PF01315">
    <property type="entry name" value="Ald_Xan_dh_C"/>
    <property type="match status" value="1"/>
</dbReference>
<dbReference type="InterPro" id="IPR016208">
    <property type="entry name" value="Ald_Oxase/xanthine_DH-like"/>
</dbReference>
<keyword evidence="1" id="KW-0500">Molybdenum</keyword>
<evidence type="ECO:0000256" key="1">
    <source>
        <dbReference type="ARBA" id="ARBA00022505"/>
    </source>
</evidence>
<name>A0AA35SLH6_GEOBA</name>
<dbReference type="SUPFAM" id="SSF52402">
    <property type="entry name" value="Adenine nucleotide alpha hydrolases-like"/>
    <property type="match status" value="1"/>
</dbReference>
<feature type="domain" description="Aldehyde oxidase/xanthine dehydrogenase a/b hammerhead" evidence="3">
    <location>
        <begin position="29"/>
        <end position="145"/>
    </location>
</feature>
<evidence type="ECO:0000313" key="5">
    <source>
        <dbReference type="Proteomes" id="UP001174909"/>
    </source>
</evidence>
<dbReference type="InterPro" id="IPR036856">
    <property type="entry name" value="Ald_Oxase/Xan_DH_a/b_sf"/>
</dbReference>
<proteinExistence type="predicted"/>
<evidence type="ECO:0000259" key="3">
    <source>
        <dbReference type="SMART" id="SM01008"/>
    </source>
</evidence>
<dbReference type="AlphaFoldDB" id="A0AA35SLH6"/>
<dbReference type="InterPro" id="IPR000674">
    <property type="entry name" value="Ald_Oxase/Xan_DH_a/b"/>
</dbReference>
<dbReference type="GO" id="GO:0016491">
    <property type="term" value="F:oxidoreductase activity"/>
    <property type="evidence" value="ECO:0007669"/>
    <property type="project" value="UniProtKB-KW"/>
</dbReference>
<gene>
    <name evidence="4" type="ORF">GBAR_LOCUS17735</name>
</gene>
<dbReference type="InterPro" id="IPR006016">
    <property type="entry name" value="UspA"/>
</dbReference>
<accession>A0AA35SLH6</accession>
<dbReference type="CDD" id="cd00293">
    <property type="entry name" value="USP-like"/>
    <property type="match status" value="1"/>
</dbReference>
<dbReference type="SUPFAM" id="SSF54665">
    <property type="entry name" value="CO dehydrogenase molybdoprotein N-domain-like"/>
    <property type="match status" value="1"/>
</dbReference>
<comment type="caution">
    <text evidence="4">The sequence shown here is derived from an EMBL/GenBank/DDBJ whole genome shotgun (WGS) entry which is preliminary data.</text>
</comment>
<keyword evidence="2" id="KW-0560">Oxidoreductase</keyword>